<proteinExistence type="predicted"/>
<dbReference type="PANTHER" id="PTHR33922:SF2">
    <property type="entry name" value="OS07G0589600 PROTEIN"/>
    <property type="match status" value="1"/>
</dbReference>
<organism evidence="2 4">
    <name type="scientific">Carya illinoinensis</name>
    <name type="common">Pecan</name>
    <dbReference type="NCBI Taxonomy" id="32201"/>
    <lineage>
        <taxon>Eukaryota</taxon>
        <taxon>Viridiplantae</taxon>
        <taxon>Streptophyta</taxon>
        <taxon>Embryophyta</taxon>
        <taxon>Tracheophyta</taxon>
        <taxon>Spermatophyta</taxon>
        <taxon>Magnoliopsida</taxon>
        <taxon>eudicotyledons</taxon>
        <taxon>Gunneridae</taxon>
        <taxon>Pentapetalae</taxon>
        <taxon>rosids</taxon>
        <taxon>fabids</taxon>
        <taxon>Fagales</taxon>
        <taxon>Juglandaceae</taxon>
        <taxon>Carya</taxon>
    </lineage>
</organism>
<sequence>MAINCGAERWEHSKSMEDQVVEEDEDLSFCDLPVIDYLTKDQDNQSRKEEDDDAALATDETQEEFDFSSRRGSLFKESEMCSADEVFFQGRLLPLRLSVSSDAGSTGFRHESQKITGRCISRSDSLEHGSIEGFTSNSSSRSSSTRSRNSSSSTASSANYTMKTQTSKQRVQNHFLTCPSPKPQIRFSTTKQGNQGSRSRNSFTWDYLRLGLVPTPEIGLQDLKLRRNSSVNKNSDIRNSSTLISGSRNSVTSKNSAKNNIISGSRGEKSRNPTKVEKQGRTPGFLEKRIGGLLNGCKCTDEAVSSNVVIIRSSNVASTYSESATHAKKEKLLELKIKKKQEEKELGKQAMSRHRTFEWLKELSHAEQSP</sequence>
<feature type="compositionally biased region" description="Acidic residues" evidence="1">
    <location>
        <begin position="50"/>
        <end position="62"/>
    </location>
</feature>
<feature type="compositionally biased region" description="Polar residues" evidence="1">
    <location>
        <begin position="160"/>
        <end position="175"/>
    </location>
</feature>
<accession>A0A8T1RAU9</accession>
<reference evidence="3" key="2">
    <citation type="submission" date="2021-01" db="EMBL/GenBank/DDBJ databases">
        <authorList>
            <person name="Lovell J.T."/>
            <person name="Bentley N."/>
            <person name="Bhattarai G."/>
            <person name="Jenkins J.W."/>
            <person name="Sreedasyam A."/>
            <person name="Alarcon Y."/>
            <person name="Bock C."/>
            <person name="Boston L."/>
            <person name="Carlson J."/>
            <person name="Cervantes K."/>
            <person name="Clermont K."/>
            <person name="Krom N."/>
            <person name="Kubenka K."/>
            <person name="Mamidi S."/>
            <person name="Mattison C."/>
            <person name="Monteros M."/>
            <person name="Pisani C."/>
            <person name="Plott C."/>
            <person name="Rajasekar S."/>
            <person name="Rhein H.S."/>
            <person name="Rohla C."/>
            <person name="Song M."/>
            <person name="Hilaire R.S."/>
            <person name="Shu S."/>
            <person name="Wells L."/>
            <person name="Wang X."/>
            <person name="Webber J."/>
            <person name="Heerema R.J."/>
            <person name="Klein P."/>
            <person name="Conner P."/>
            <person name="Grauke L."/>
            <person name="Grimwood J."/>
            <person name="Schmutz J."/>
            <person name="Randall J.J."/>
        </authorList>
    </citation>
    <scope>NUCLEOTIDE SEQUENCE</scope>
    <source>
        <tissue evidence="3">Leaf</tissue>
    </source>
</reference>
<feature type="compositionally biased region" description="Low complexity" evidence="1">
    <location>
        <begin position="135"/>
        <end position="159"/>
    </location>
</feature>
<dbReference type="AlphaFoldDB" id="A0A8T1RAU9"/>
<dbReference type="EMBL" id="CM031826">
    <property type="protein sequence ID" value="KAG6724891.1"/>
    <property type="molecule type" value="Genomic_DNA"/>
</dbReference>
<evidence type="ECO:0000313" key="4">
    <source>
        <dbReference type="Proteomes" id="UP000811609"/>
    </source>
</evidence>
<dbReference type="Proteomes" id="UP000811246">
    <property type="component" value="Chromosome 2"/>
</dbReference>
<name>A0A8T1RAU9_CARIL</name>
<reference evidence="2" key="1">
    <citation type="submission" date="2020-12" db="EMBL/GenBank/DDBJ databases">
        <title>WGS assembly of Carya illinoinensis cv. Pawnee.</title>
        <authorList>
            <person name="Platts A."/>
            <person name="Shu S."/>
            <person name="Wright S."/>
            <person name="Barry K."/>
            <person name="Edger P."/>
            <person name="Pires J.C."/>
            <person name="Schmutz J."/>
        </authorList>
    </citation>
    <scope>NUCLEOTIDE SEQUENCE</scope>
    <source>
        <tissue evidence="2">Leaf</tissue>
    </source>
</reference>
<evidence type="ECO:0000256" key="1">
    <source>
        <dbReference type="SAM" id="MobiDB-lite"/>
    </source>
</evidence>
<evidence type="ECO:0000313" key="3">
    <source>
        <dbReference type="EMBL" id="KAG6724891.1"/>
    </source>
</evidence>
<protein>
    <submittedName>
        <fullName evidence="2">Uncharacterized protein</fullName>
    </submittedName>
</protein>
<feature type="region of interest" description="Disordered" evidence="1">
    <location>
        <begin position="130"/>
        <end position="200"/>
    </location>
</feature>
<dbReference type="EMBL" id="CM031810">
    <property type="protein sequence ID" value="KAG6663131.1"/>
    <property type="molecule type" value="Genomic_DNA"/>
</dbReference>
<evidence type="ECO:0000313" key="2">
    <source>
        <dbReference type="EMBL" id="KAG6663131.1"/>
    </source>
</evidence>
<comment type="caution">
    <text evidence="2">The sequence shown here is derived from an EMBL/GenBank/DDBJ whole genome shotgun (WGS) entry which is preliminary data.</text>
</comment>
<keyword evidence="4" id="KW-1185">Reference proteome</keyword>
<feature type="compositionally biased region" description="Basic and acidic residues" evidence="1">
    <location>
        <begin position="266"/>
        <end position="282"/>
    </location>
</feature>
<feature type="region of interest" description="Disordered" evidence="1">
    <location>
        <begin position="41"/>
        <end position="62"/>
    </location>
</feature>
<feature type="region of interest" description="Disordered" evidence="1">
    <location>
        <begin position="232"/>
        <end position="282"/>
    </location>
</feature>
<feature type="compositionally biased region" description="Polar residues" evidence="1">
    <location>
        <begin position="186"/>
        <end position="200"/>
    </location>
</feature>
<gene>
    <name evidence="2" type="ORF">CIPAW_02G004700</name>
    <name evidence="3" type="ORF">I3842_02G005000</name>
</gene>
<dbReference type="Proteomes" id="UP000811609">
    <property type="component" value="Chromosome 2"/>
</dbReference>
<feature type="compositionally biased region" description="Polar residues" evidence="1">
    <location>
        <begin position="232"/>
        <end position="263"/>
    </location>
</feature>
<dbReference type="PANTHER" id="PTHR33922">
    <property type="entry name" value="OS01G0888066 PROTEIN-RELATED"/>
    <property type="match status" value="1"/>
</dbReference>